<reference evidence="1" key="1">
    <citation type="journal article" date="2019" name="bioRxiv">
        <title>The Genome of the Zebra Mussel, Dreissena polymorpha: A Resource for Invasive Species Research.</title>
        <authorList>
            <person name="McCartney M.A."/>
            <person name="Auch B."/>
            <person name="Kono T."/>
            <person name="Mallez S."/>
            <person name="Zhang Y."/>
            <person name="Obille A."/>
            <person name="Becker A."/>
            <person name="Abrahante J.E."/>
            <person name="Garbe J."/>
            <person name="Badalamenti J.P."/>
            <person name="Herman A."/>
            <person name="Mangelson H."/>
            <person name="Liachko I."/>
            <person name="Sullivan S."/>
            <person name="Sone E.D."/>
            <person name="Koren S."/>
            <person name="Silverstein K.A.T."/>
            <person name="Beckman K.B."/>
            <person name="Gohl D.M."/>
        </authorList>
    </citation>
    <scope>NUCLEOTIDE SEQUENCE</scope>
    <source>
        <strain evidence="1">Duluth1</strain>
        <tissue evidence="1">Whole animal</tissue>
    </source>
</reference>
<organism evidence="1 2">
    <name type="scientific">Dreissena polymorpha</name>
    <name type="common">Zebra mussel</name>
    <name type="synonym">Mytilus polymorpha</name>
    <dbReference type="NCBI Taxonomy" id="45954"/>
    <lineage>
        <taxon>Eukaryota</taxon>
        <taxon>Metazoa</taxon>
        <taxon>Spiralia</taxon>
        <taxon>Lophotrochozoa</taxon>
        <taxon>Mollusca</taxon>
        <taxon>Bivalvia</taxon>
        <taxon>Autobranchia</taxon>
        <taxon>Heteroconchia</taxon>
        <taxon>Euheterodonta</taxon>
        <taxon>Imparidentia</taxon>
        <taxon>Neoheterodontei</taxon>
        <taxon>Myida</taxon>
        <taxon>Dreissenoidea</taxon>
        <taxon>Dreissenidae</taxon>
        <taxon>Dreissena</taxon>
    </lineage>
</organism>
<proteinExistence type="predicted"/>
<keyword evidence="2" id="KW-1185">Reference proteome</keyword>
<name>A0A9D4FKR5_DREPO</name>
<evidence type="ECO:0000313" key="1">
    <source>
        <dbReference type="EMBL" id="KAH3799439.1"/>
    </source>
</evidence>
<evidence type="ECO:0000313" key="2">
    <source>
        <dbReference type="Proteomes" id="UP000828390"/>
    </source>
</evidence>
<reference evidence="1" key="2">
    <citation type="submission" date="2020-11" db="EMBL/GenBank/DDBJ databases">
        <authorList>
            <person name="McCartney M.A."/>
            <person name="Auch B."/>
            <person name="Kono T."/>
            <person name="Mallez S."/>
            <person name="Becker A."/>
            <person name="Gohl D.M."/>
            <person name="Silverstein K.A.T."/>
            <person name="Koren S."/>
            <person name="Bechman K.B."/>
            <person name="Herman A."/>
            <person name="Abrahante J.E."/>
            <person name="Garbe J."/>
        </authorList>
    </citation>
    <scope>NUCLEOTIDE SEQUENCE</scope>
    <source>
        <strain evidence="1">Duluth1</strain>
        <tissue evidence="1">Whole animal</tissue>
    </source>
</reference>
<protein>
    <submittedName>
        <fullName evidence="1">Uncharacterized protein</fullName>
    </submittedName>
</protein>
<dbReference type="Proteomes" id="UP000828390">
    <property type="component" value="Unassembled WGS sequence"/>
</dbReference>
<accession>A0A9D4FKR5</accession>
<dbReference type="AlphaFoldDB" id="A0A9D4FKR5"/>
<sequence>MFHDEWIANVISILSKWFYYCQIRKNCPVSSQHNLSQLTIRTHVQTNVHEYWTLYVASRFLTKPRYYWDRPSDQVSLRSEIDVIARVLKRNMLTTADARRTTDKRRSQQLIML</sequence>
<comment type="caution">
    <text evidence="1">The sequence shown here is derived from an EMBL/GenBank/DDBJ whole genome shotgun (WGS) entry which is preliminary data.</text>
</comment>
<dbReference type="EMBL" id="JAIWYP010000007">
    <property type="protein sequence ID" value="KAH3799439.1"/>
    <property type="molecule type" value="Genomic_DNA"/>
</dbReference>
<gene>
    <name evidence="1" type="ORF">DPMN_153047</name>
</gene>